<keyword evidence="1" id="KW-0175">Coiled coil</keyword>
<proteinExistence type="predicted"/>
<evidence type="ECO:0000313" key="2">
    <source>
        <dbReference type="EMBL" id="RLQ88907.1"/>
    </source>
</evidence>
<dbReference type="Pfam" id="PF10123">
    <property type="entry name" value="Mu-like_Pro"/>
    <property type="match status" value="1"/>
</dbReference>
<dbReference type="InterPro" id="IPR012106">
    <property type="entry name" value="Phage_Mu_Gp1"/>
</dbReference>
<name>A0A3L7JDQ8_9HYPH</name>
<feature type="coiled-coil region" evidence="1">
    <location>
        <begin position="262"/>
        <end position="289"/>
    </location>
</feature>
<organism evidence="2 3">
    <name type="scientific">Notoacmeibacter ruber</name>
    <dbReference type="NCBI Taxonomy" id="2670375"/>
    <lineage>
        <taxon>Bacteria</taxon>
        <taxon>Pseudomonadati</taxon>
        <taxon>Pseudomonadota</taxon>
        <taxon>Alphaproteobacteria</taxon>
        <taxon>Hyphomicrobiales</taxon>
        <taxon>Notoacmeibacteraceae</taxon>
        <taxon>Notoacmeibacter</taxon>
    </lineage>
</organism>
<evidence type="ECO:0000256" key="1">
    <source>
        <dbReference type="SAM" id="Coils"/>
    </source>
</evidence>
<dbReference type="EMBL" id="RCWN01000001">
    <property type="protein sequence ID" value="RLQ88907.1"/>
    <property type="molecule type" value="Genomic_DNA"/>
</dbReference>
<gene>
    <name evidence="2" type="ORF">D8780_12400</name>
</gene>
<dbReference type="AlphaFoldDB" id="A0A3L7JDQ8"/>
<accession>A0A3L7JDQ8</accession>
<protein>
    <submittedName>
        <fullName evidence="2">Uncharacterized protein</fullName>
    </submittedName>
</protein>
<reference evidence="2 3" key="1">
    <citation type="submission" date="2018-10" db="EMBL/GenBank/DDBJ databases">
        <title>Notoacmeibacter sp. M2BS9Y-3-1, whole genome shotgun sequence.</title>
        <authorList>
            <person name="Tuo L."/>
        </authorList>
    </citation>
    <scope>NUCLEOTIDE SEQUENCE [LARGE SCALE GENOMIC DNA]</scope>
    <source>
        <strain evidence="2 3">M2BS9Y-3-1</strain>
    </source>
</reference>
<comment type="caution">
    <text evidence="2">The sequence shown here is derived from an EMBL/GenBank/DDBJ whole genome shotgun (WGS) entry which is preliminary data.</text>
</comment>
<evidence type="ECO:0000313" key="3">
    <source>
        <dbReference type="Proteomes" id="UP000281094"/>
    </source>
</evidence>
<sequence length="386" mass="40557">MAPEAKANDAAMNTLSASPDLALLSTLAVGDPAAVDAGSVVVALAATSEGSKGWIKIMPRGRVTTRDGRSYAFDPEMLAARFAKDEVRVPVDFEHGTVHLASKGQKSDAIGWIEEVEARPDGLWGRVDWLDAGRAALTARTHRYVSPSFPHDSAGNATWLHSVSLVTAPALANMPALAGATLSTSEEASMTKKIAAALGLAETADEPAMLAAISKLKDGTATVPTAIRNALGLDDSADEPATLSAIATLQKSEGETVPKAVHEQAMANLSAAQGRLDKIEGERRDEKVEALLEGALKDTRITPGEKEHYAKLCASDDGFEQVKALLAATPKRFTGSLLDDVPVPAGQVQIDPAALGARARKIQDDTGNDYQSCFAQAQTELQEGKK</sequence>
<keyword evidence="3" id="KW-1185">Reference proteome</keyword>
<dbReference type="Proteomes" id="UP000281094">
    <property type="component" value="Unassembled WGS sequence"/>
</dbReference>